<comment type="caution">
    <text evidence="1">The sequence shown here is derived from an EMBL/GenBank/DDBJ whole genome shotgun (WGS) entry which is preliminary data.</text>
</comment>
<name>A0A1E3W2I8_9HYPH</name>
<accession>A0A1E3W2I8</accession>
<reference evidence="1 2" key="1">
    <citation type="journal article" date="2016" name="Environ. Microbiol.">
        <title>New Methyloceanibacter diversity from North Sea sediments includes methanotroph containing solely the soluble methane monooxygenase.</title>
        <authorList>
            <person name="Vekeman B."/>
            <person name="Kerckhof F.M."/>
            <person name="Cremers G."/>
            <person name="de Vos P."/>
            <person name="Vandamme P."/>
            <person name="Boon N."/>
            <person name="Op den Camp H.J."/>
            <person name="Heylen K."/>
        </authorList>
    </citation>
    <scope>NUCLEOTIDE SEQUENCE [LARGE SCALE GENOMIC DNA]</scope>
    <source>
        <strain evidence="1 2">R-67175</strain>
    </source>
</reference>
<organism evidence="1 2">
    <name type="scientific">Methyloceanibacter superfactus</name>
    <dbReference type="NCBI Taxonomy" id="1774969"/>
    <lineage>
        <taxon>Bacteria</taxon>
        <taxon>Pseudomonadati</taxon>
        <taxon>Pseudomonadota</taxon>
        <taxon>Alphaproteobacteria</taxon>
        <taxon>Hyphomicrobiales</taxon>
        <taxon>Hyphomicrobiaceae</taxon>
        <taxon>Methyloceanibacter</taxon>
    </lineage>
</organism>
<gene>
    <name evidence="1" type="ORF">AUC69_07995</name>
</gene>
<sequence length="77" mass="8317">MRTQKGGGPELNLARNWAKWGRPAGGPRVGAVVVWSHHVGMITGRTKDGQWIVKSGNDDGRVREQPRSVAGAVFRVG</sequence>
<protein>
    <recommendedName>
        <fullName evidence="3">Peptidase C51 domain-containing protein</fullName>
    </recommendedName>
</protein>
<proteinExistence type="predicted"/>
<dbReference type="EMBL" id="LPWF01000015">
    <property type="protein sequence ID" value="ODS00028.1"/>
    <property type="molecule type" value="Genomic_DNA"/>
</dbReference>
<dbReference type="Proteomes" id="UP000094472">
    <property type="component" value="Unassembled WGS sequence"/>
</dbReference>
<evidence type="ECO:0008006" key="3">
    <source>
        <dbReference type="Google" id="ProtNLM"/>
    </source>
</evidence>
<keyword evidence="2" id="KW-1185">Reference proteome</keyword>
<dbReference type="OrthoDB" id="7933322at2"/>
<evidence type="ECO:0000313" key="1">
    <source>
        <dbReference type="EMBL" id="ODS00028.1"/>
    </source>
</evidence>
<dbReference type="AlphaFoldDB" id="A0A1E3W2I8"/>
<evidence type="ECO:0000313" key="2">
    <source>
        <dbReference type="Proteomes" id="UP000094472"/>
    </source>
</evidence>